<dbReference type="InParanoid" id="G3HRW2"/>
<reference evidence="2" key="1">
    <citation type="journal article" date="2011" name="Nat. Biotechnol.">
        <title>The genomic sequence of the Chinese hamster ovary (CHO)-K1 cell line.</title>
        <authorList>
            <person name="Xu X."/>
            <person name="Nagarajan H."/>
            <person name="Lewis N.E."/>
            <person name="Pan S."/>
            <person name="Cai Z."/>
            <person name="Liu X."/>
            <person name="Chen W."/>
            <person name="Xie M."/>
            <person name="Wang W."/>
            <person name="Hammond S."/>
            <person name="Andersen M.R."/>
            <person name="Neff N."/>
            <person name="Passarelli B."/>
            <person name="Koh W."/>
            <person name="Fan H.C."/>
            <person name="Wang J."/>
            <person name="Gui Y."/>
            <person name="Lee K.H."/>
            <person name="Betenbaugh M.J."/>
            <person name="Quake S.R."/>
            <person name="Famili I."/>
            <person name="Palsson B.O."/>
            <person name="Wang J."/>
        </authorList>
    </citation>
    <scope>NUCLEOTIDE SEQUENCE [LARGE SCALE GENOMIC DNA]</scope>
    <source>
        <strain evidence="2">CHO K1 cell line</strain>
    </source>
</reference>
<protein>
    <submittedName>
        <fullName evidence="1">Uncharacterized protein</fullName>
    </submittedName>
</protein>
<proteinExistence type="predicted"/>
<evidence type="ECO:0000313" key="1">
    <source>
        <dbReference type="EMBL" id="EGW04342.1"/>
    </source>
</evidence>
<sequence>MTKKKHWLIKERSVTCLLGHWKTKTLQQRIRAEFPGTRISYSQPPGRKLQKTVFCVIQHIQMSMFLILWVAFVQSSIPRDTQTAQELLKDPVLCHQIYFKNKPDEIRIRVAKNQILELEMYLRGRRTLGQCS</sequence>
<dbReference type="EMBL" id="JH000644">
    <property type="protein sequence ID" value="EGW04342.1"/>
    <property type="molecule type" value="Genomic_DNA"/>
</dbReference>
<dbReference type="AlphaFoldDB" id="G3HRW2"/>
<name>G3HRW2_CRIGR</name>
<dbReference type="Proteomes" id="UP000001075">
    <property type="component" value="Unassembled WGS sequence"/>
</dbReference>
<accession>G3HRW2</accession>
<gene>
    <name evidence="1" type="ORF">I79_013586</name>
</gene>
<evidence type="ECO:0000313" key="2">
    <source>
        <dbReference type="Proteomes" id="UP000001075"/>
    </source>
</evidence>
<organism evidence="1 2">
    <name type="scientific">Cricetulus griseus</name>
    <name type="common">Chinese hamster</name>
    <name type="synonym">Cricetulus barabensis griseus</name>
    <dbReference type="NCBI Taxonomy" id="10029"/>
    <lineage>
        <taxon>Eukaryota</taxon>
        <taxon>Metazoa</taxon>
        <taxon>Chordata</taxon>
        <taxon>Craniata</taxon>
        <taxon>Vertebrata</taxon>
        <taxon>Euteleostomi</taxon>
        <taxon>Mammalia</taxon>
        <taxon>Eutheria</taxon>
        <taxon>Euarchontoglires</taxon>
        <taxon>Glires</taxon>
        <taxon>Rodentia</taxon>
        <taxon>Myomorpha</taxon>
        <taxon>Muroidea</taxon>
        <taxon>Cricetidae</taxon>
        <taxon>Cricetinae</taxon>
        <taxon>Cricetulus</taxon>
    </lineage>
</organism>